<comment type="caution">
    <text evidence="2">The sequence shown here is derived from an EMBL/GenBank/DDBJ whole genome shotgun (WGS) entry which is preliminary data.</text>
</comment>
<dbReference type="SUPFAM" id="SSF48452">
    <property type="entry name" value="TPR-like"/>
    <property type="match status" value="1"/>
</dbReference>
<feature type="transmembrane region" description="Helical" evidence="1">
    <location>
        <begin position="269"/>
        <end position="286"/>
    </location>
</feature>
<feature type="transmembrane region" description="Helical" evidence="1">
    <location>
        <begin position="154"/>
        <end position="184"/>
    </location>
</feature>
<keyword evidence="1" id="KW-0472">Membrane</keyword>
<feature type="transmembrane region" description="Helical" evidence="1">
    <location>
        <begin position="366"/>
        <end position="382"/>
    </location>
</feature>
<feature type="transmembrane region" description="Helical" evidence="1">
    <location>
        <begin position="82"/>
        <end position="99"/>
    </location>
</feature>
<sequence>MKFFLVFLSFAVVFAFFLFPVTDFDIWFHLADGKFIAENLKAPTTDIYSYTAYGQPAHTNSWGFAAFSYLTFKIAGLEGLNFIKALVSFLIFLVIILYLKSKKLLNLAALIFVVLALFSIRENFSLRPHTFSYLIFVIFLIFLFKYQESKKPKYILILTAIQLFWVNFHASFIWGIAFSGIILVSETVKNKKLNKLDLILFGSILISSCLNLFYGPAYLFRVLTGYVSSFNAPIREHLPPTFKTFLSLLGFILLSLIPVVYFSLKKKKFDILLMTATLLLIALTNGRFLRDLVLFICLTAPAFFQKIQMELPRPRRGGASLRASSFSGEKPRCGHAALRGSIPDDGASRYSAAEMKKFSLKLSEKTLTIFSIVVLFAIFLATKNNPLGIKNGLQNFTYPVGTVEFIKKEGLLEKTGGNLYNTYNFGGYLIWNLPEHKVFVDGRMEPYEKVAFQIYWDNFEGGLIWQQSVEKYKITAALMTLPHTDGKKVYNDSTKMFPKDEWALIYYDDVAMLYVKRLDEIGDLIEKYEYKIINPQAMDFSYLQEAIQSEKGFNEEEFNKALAEIKKGLEINPESYRLHFTLSYLYNLAGKGDLLKMEIEKTLEINPYFKPARQILEQLINPVNS</sequence>
<keyword evidence="1" id="KW-0812">Transmembrane</keyword>
<keyword evidence="1" id="KW-1133">Transmembrane helix</keyword>
<name>A0A2G9YY26_9BACT</name>
<gene>
    <name evidence="2" type="ORF">COX36_03805</name>
</gene>
<feature type="transmembrane region" description="Helical" evidence="1">
    <location>
        <begin position="240"/>
        <end position="262"/>
    </location>
</feature>
<evidence type="ECO:0000256" key="1">
    <source>
        <dbReference type="SAM" id="Phobius"/>
    </source>
</evidence>
<proteinExistence type="predicted"/>
<dbReference type="EMBL" id="PCRP01000061">
    <property type="protein sequence ID" value="PIP23341.1"/>
    <property type="molecule type" value="Genomic_DNA"/>
</dbReference>
<organism evidence="2 3">
    <name type="scientific">Candidatus Nealsonbacteria bacterium CG23_combo_of_CG06-09_8_20_14_all_38_19</name>
    <dbReference type="NCBI Taxonomy" id="1974721"/>
    <lineage>
        <taxon>Bacteria</taxon>
        <taxon>Candidatus Nealsoniibacteriota</taxon>
    </lineage>
</organism>
<dbReference type="Proteomes" id="UP000230273">
    <property type="component" value="Unassembled WGS sequence"/>
</dbReference>
<dbReference type="AlphaFoldDB" id="A0A2G9YY26"/>
<dbReference type="Gene3D" id="1.25.40.10">
    <property type="entry name" value="Tetratricopeptide repeat domain"/>
    <property type="match status" value="1"/>
</dbReference>
<dbReference type="InterPro" id="IPR011990">
    <property type="entry name" value="TPR-like_helical_dom_sf"/>
</dbReference>
<feature type="transmembrane region" description="Helical" evidence="1">
    <location>
        <begin position="196"/>
        <end position="220"/>
    </location>
</feature>
<protein>
    <submittedName>
        <fullName evidence="2">Uncharacterized protein</fullName>
    </submittedName>
</protein>
<evidence type="ECO:0000313" key="2">
    <source>
        <dbReference type="EMBL" id="PIP23341.1"/>
    </source>
</evidence>
<feature type="transmembrane region" description="Helical" evidence="1">
    <location>
        <begin position="105"/>
        <end position="124"/>
    </location>
</feature>
<feature type="transmembrane region" description="Helical" evidence="1">
    <location>
        <begin position="131"/>
        <end position="148"/>
    </location>
</feature>
<accession>A0A2G9YY26</accession>
<reference evidence="2 3" key="1">
    <citation type="submission" date="2017-09" db="EMBL/GenBank/DDBJ databases">
        <title>Depth-based differentiation of microbial function through sediment-hosted aquifers and enrichment of novel symbionts in the deep terrestrial subsurface.</title>
        <authorList>
            <person name="Probst A.J."/>
            <person name="Ladd B."/>
            <person name="Jarett J.K."/>
            <person name="Geller-Mcgrath D.E."/>
            <person name="Sieber C.M."/>
            <person name="Emerson J.B."/>
            <person name="Anantharaman K."/>
            <person name="Thomas B.C."/>
            <person name="Malmstrom R."/>
            <person name="Stieglmeier M."/>
            <person name="Klingl A."/>
            <person name="Woyke T."/>
            <person name="Ryan C.M."/>
            <person name="Banfield J.F."/>
        </authorList>
    </citation>
    <scope>NUCLEOTIDE SEQUENCE [LARGE SCALE GENOMIC DNA]</scope>
    <source>
        <strain evidence="2">CG23_combo_of_CG06-09_8_20_14_all_38_19</strain>
    </source>
</reference>
<evidence type="ECO:0000313" key="3">
    <source>
        <dbReference type="Proteomes" id="UP000230273"/>
    </source>
</evidence>